<dbReference type="AlphaFoldDB" id="A0A2W2AM19"/>
<gene>
    <name evidence="2" type="ORF">DK847_14100</name>
</gene>
<feature type="transmembrane region" description="Helical" evidence="1">
    <location>
        <begin position="66"/>
        <end position="85"/>
    </location>
</feature>
<comment type="caution">
    <text evidence="2">The sequence shown here is derived from an EMBL/GenBank/DDBJ whole genome shotgun (WGS) entry which is preliminary data.</text>
</comment>
<evidence type="ECO:0000313" key="3">
    <source>
        <dbReference type="Proteomes" id="UP000248795"/>
    </source>
</evidence>
<keyword evidence="1" id="KW-0472">Membrane</keyword>
<dbReference type="EMBL" id="QKVK01000006">
    <property type="protein sequence ID" value="PZF76441.1"/>
    <property type="molecule type" value="Genomic_DNA"/>
</dbReference>
<evidence type="ECO:0000313" key="2">
    <source>
        <dbReference type="EMBL" id="PZF76441.1"/>
    </source>
</evidence>
<evidence type="ECO:0000256" key="1">
    <source>
        <dbReference type="SAM" id="Phobius"/>
    </source>
</evidence>
<dbReference type="Proteomes" id="UP000248795">
    <property type="component" value="Unassembled WGS sequence"/>
</dbReference>
<reference evidence="3" key="1">
    <citation type="submission" date="2018-06" db="EMBL/GenBank/DDBJ databases">
        <title>Aestuariibacter litoralis strain KCTC 52945T.</title>
        <authorList>
            <person name="Li X."/>
            <person name="Salam N."/>
            <person name="Li J.-L."/>
            <person name="Chen Y.-M."/>
            <person name="Yang Z.-W."/>
            <person name="Zhang L.-Y."/>
            <person name="Han M.-X."/>
            <person name="Xiao M."/>
            <person name="Li W.-J."/>
        </authorList>
    </citation>
    <scope>NUCLEOTIDE SEQUENCE [LARGE SCALE GENOMIC DNA]</scope>
    <source>
        <strain evidence="3">KCTC 52945</strain>
    </source>
</reference>
<organism evidence="2 3">
    <name type="scientific">Aestuariivirga litoralis</name>
    <dbReference type="NCBI Taxonomy" id="2650924"/>
    <lineage>
        <taxon>Bacteria</taxon>
        <taxon>Pseudomonadati</taxon>
        <taxon>Pseudomonadota</taxon>
        <taxon>Alphaproteobacteria</taxon>
        <taxon>Hyphomicrobiales</taxon>
        <taxon>Aestuariivirgaceae</taxon>
        <taxon>Aestuariivirga</taxon>
    </lineage>
</organism>
<name>A0A2W2AM19_9HYPH</name>
<protein>
    <submittedName>
        <fullName evidence="2">Uncharacterized protein</fullName>
    </submittedName>
</protein>
<accession>A0A2W2AM19</accession>
<keyword evidence="1" id="KW-1133">Transmembrane helix</keyword>
<keyword evidence="3" id="KW-1185">Reference proteome</keyword>
<sequence>MAAVLAAIDGVRDARSGTPPYFWSLVTGSGARTDRLYDGIIATARVILLGLVMDVAYQLIEFKTFYPGEAAIVAVLLAFVPYLLLRGPFERLARLWGVTHSSKDGKA</sequence>
<proteinExistence type="predicted"/>
<keyword evidence="1" id="KW-0812">Transmembrane</keyword>
<feature type="transmembrane region" description="Helical" evidence="1">
    <location>
        <begin position="39"/>
        <end position="60"/>
    </location>
</feature>